<proteinExistence type="predicted"/>
<dbReference type="InterPro" id="IPR023164">
    <property type="entry name" value="YqgQ-like_sf"/>
</dbReference>
<gene>
    <name evidence="1" type="ORF">H9806_04765</name>
</gene>
<dbReference type="Gene3D" id="1.10.287.760">
    <property type="entry name" value="YqgQ-like"/>
    <property type="match status" value="1"/>
</dbReference>
<dbReference type="Pfam" id="PF06014">
    <property type="entry name" value="YqgQ-like"/>
    <property type="match status" value="1"/>
</dbReference>
<accession>A0A9E2KS87</accession>
<dbReference type="InterPro" id="IPR009256">
    <property type="entry name" value="YqgQ-like"/>
</dbReference>
<evidence type="ECO:0000313" key="1">
    <source>
        <dbReference type="EMBL" id="MBU3828434.1"/>
    </source>
</evidence>
<reference evidence="1" key="1">
    <citation type="journal article" date="2021" name="PeerJ">
        <title>Extensive microbial diversity within the chicken gut microbiome revealed by metagenomics and culture.</title>
        <authorList>
            <person name="Gilroy R."/>
            <person name="Ravi A."/>
            <person name="Getino M."/>
            <person name="Pursley I."/>
            <person name="Horton D.L."/>
            <person name="Alikhan N.F."/>
            <person name="Baker D."/>
            <person name="Gharbi K."/>
            <person name="Hall N."/>
            <person name="Watson M."/>
            <person name="Adriaenssens E.M."/>
            <person name="Foster-Nyarko E."/>
            <person name="Jarju S."/>
            <person name="Secka A."/>
            <person name="Antonio M."/>
            <person name="Oren A."/>
            <person name="Chaudhuri R.R."/>
            <person name="La Ragione R."/>
            <person name="Hildebrand F."/>
            <person name="Pallen M.J."/>
        </authorList>
    </citation>
    <scope>NUCLEOTIDE SEQUENCE</scope>
    <source>
        <strain evidence="1">F6-686</strain>
    </source>
</reference>
<protein>
    <submittedName>
        <fullName evidence="1">YqgQ family protein</fullName>
    </submittedName>
</protein>
<reference evidence="1" key="2">
    <citation type="submission" date="2021-04" db="EMBL/GenBank/DDBJ databases">
        <authorList>
            <person name="Gilroy R."/>
        </authorList>
    </citation>
    <scope>NUCLEOTIDE SEQUENCE</scope>
    <source>
        <strain evidence="1">F6-686</strain>
    </source>
</reference>
<name>A0A9E2KS87_9LACO</name>
<comment type="caution">
    <text evidence="1">The sequence shown here is derived from an EMBL/GenBank/DDBJ whole genome shotgun (WGS) entry which is preliminary data.</text>
</comment>
<sequence>MKTLYDVQQLLKKYGVLVHVGKRIWDIELMALELDNIYHTNLLDKHDYLVAKMILAREHELEERRGDTKKI</sequence>
<dbReference type="AlphaFoldDB" id="A0A9E2KS87"/>
<evidence type="ECO:0000313" key="2">
    <source>
        <dbReference type="Proteomes" id="UP000823844"/>
    </source>
</evidence>
<organism evidence="1 2">
    <name type="scientific">Candidatus Lactobacillus pullistercoris</name>
    <dbReference type="NCBI Taxonomy" id="2838636"/>
    <lineage>
        <taxon>Bacteria</taxon>
        <taxon>Bacillati</taxon>
        <taxon>Bacillota</taxon>
        <taxon>Bacilli</taxon>
        <taxon>Lactobacillales</taxon>
        <taxon>Lactobacillaceae</taxon>
        <taxon>Lactobacillus</taxon>
    </lineage>
</organism>
<dbReference type="SUPFAM" id="SSF158379">
    <property type="entry name" value="YqgQ-like"/>
    <property type="match status" value="1"/>
</dbReference>
<dbReference type="EMBL" id="JAHLFT010000064">
    <property type="protein sequence ID" value="MBU3828434.1"/>
    <property type="molecule type" value="Genomic_DNA"/>
</dbReference>
<dbReference type="Proteomes" id="UP000823844">
    <property type="component" value="Unassembled WGS sequence"/>
</dbReference>